<evidence type="ECO:0000259" key="1">
    <source>
        <dbReference type="Pfam" id="PF12867"/>
    </source>
</evidence>
<dbReference type="EMBL" id="FOQD01000009">
    <property type="protein sequence ID" value="SFI46348.1"/>
    <property type="molecule type" value="Genomic_DNA"/>
</dbReference>
<evidence type="ECO:0000313" key="2">
    <source>
        <dbReference type="EMBL" id="SFI46348.1"/>
    </source>
</evidence>
<dbReference type="Gene3D" id="1.20.120.450">
    <property type="entry name" value="dinb family like domain"/>
    <property type="match status" value="1"/>
</dbReference>
<feature type="domain" description="DinB-like" evidence="1">
    <location>
        <begin position="38"/>
        <end position="151"/>
    </location>
</feature>
<dbReference type="Pfam" id="PF12867">
    <property type="entry name" value="DinB_2"/>
    <property type="match status" value="1"/>
</dbReference>
<gene>
    <name evidence="2" type="ORF">SAMN05421753_10988</name>
</gene>
<dbReference type="InterPro" id="IPR034660">
    <property type="entry name" value="DinB/YfiT-like"/>
</dbReference>
<accession>A0A1I3IEE7</accession>
<keyword evidence="3" id="KW-1185">Reference proteome</keyword>
<proteinExistence type="predicted"/>
<sequence>MEIELTPTLIDMYRETFEGEVKPGWCWITSGPADMSVLGSLAGLTADEAYAAPKPGRKSIAAHAAHLKFTLELTLKRLHGENPPADWPGSFQVGEQSPAAWEQLQEDLHAAYQGVLAFFDQQRDQAIEAWQPIQVAGLVAMIGHNAYHLGAIRQLMLNARD</sequence>
<reference evidence="3" key="1">
    <citation type="submission" date="2016-10" db="EMBL/GenBank/DDBJ databases">
        <authorList>
            <person name="Varghese N."/>
            <person name="Submissions S."/>
        </authorList>
    </citation>
    <scope>NUCLEOTIDE SEQUENCE [LARGE SCALE GENOMIC DNA]</scope>
    <source>
        <strain evidence="3">DSM 26348</strain>
    </source>
</reference>
<dbReference type="AlphaFoldDB" id="A0A1I3IEE7"/>
<dbReference type="InterPro" id="IPR024775">
    <property type="entry name" value="DinB-like"/>
</dbReference>
<dbReference type="OrthoDB" id="67041at2"/>
<name>A0A1I3IEE7_9PLAN</name>
<dbReference type="SUPFAM" id="SSF109854">
    <property type="entry name" value="DinB/YfiT-like putative metalloenzymes"/>
    <property type="match status" value="1"/>
</dbReference>
<evidence type="ECO:0000313" key="3">
    <source>
        <dbReference type="Proteomes" id="UP000199518"/>
    </source>
</evidence>
<dbReference type="RefSeq" id="WP_092050775.1">
    <property type="nucleotide sequence ID" value="NZ_FOQD01000009.1"/>
</dbReference>
<protein>
    <submittedName>
        <fullName evidence="2">DinB superfamily protein</fullName>
    </submittedName>
</protein>
<dbReference type="Proteomes" id="UP000199518">
    <property type="component" value="Unassembled WGS sequence"/>
</dbReference>
<organism evidence="2 3">
    <name type="scientific">Planctomicrobium piriforme</name>
    <dbReference type="NCBI Taxonomy" id="1576369"/>
    <lineage>
        <taxon>Bacteria</taxon>
        <taxon>Pseudomonadati</taxon>
        <taxon>Planctomycetota</taxon>
        <taxon>Planctomycetia</taxon>
        <taxon>Planctomycetales</taxon>
        <taxon>Planctomycetaceae</taxon>
        <taxon>Planctomicrobium</taxon>
    </lineage>
</organism>